<dbReference type="SMART" id="SM00342">
    <property type="entry name" value="HTH_ARAC"/>
    <property type="match status" value="1"/>
</dbReference>
<dbReference type="InterPro" id="IPR018062">
    <property type="entry name" value="HTH_AraC-typ_CS"/>
</dbReference>
<dbReference type="PROSITE" id="PS00041">
    <property type="entry name" value="HTH_ARAC_FAMILY_1"/>
    <property type="match status" value="1"/>
</dbReference>
<dbReference type="InterPro" id="IPR018771">
    <property type="entry name" value="PocR_dom"/>
</dbReference>
<dbReference type="InterPro" id="IPR020449">
    <property type="entry name" value="Tscrpt_reg_AraC-type_HTH"/>
</dbReference>
<dbReference type="PANTHER" id="PTHR43280:SF28">
    <property type="entry name" value="HTH-TYPE TRANSCRIPTIONAL ACTIVATOR RHAS"/>
    <property type="match status" value="1"/>
</dbReference>
<dbReference type="PROSITE" id="PS01124">
    <property type="entry name" value="HTH_ARAC_FAMILY_2"/>
    <property type="match status" value="1"/>
</dbReference>
<keyword evidence="3" id="KW-0804">Transcription</keyword>
<evidence type="ECO:0000256" key="2">
    <source>
        <dbReference type="ARBA" id="ARBA00023125"/>
    </source>
</evidence>
<evidence type="ECO:0000313" key="6">
    <source>
        <dbReference type="EMBL" id="MBC2604622.1"/>
    </source>
</evidence>
<name>A0A7X1B327_9BACT</name>
<keyword evidence="2" id="KW-0238">DNA-binding</keyword>
<dbReference type="InterPro" id="IPR009057">
    <property type="entry name" value="Homeodomain-like_sf"/>
</dbReference>
<evidence type="ECO:0000256" key="4">
    <source>
        <dbReference type="SAM" id="MobiDB-lite"/>
    </source>
</evidence>
<evidence type="ECO:0000259" key="5">
    <source>
        <dbReference type="PROSITE" id="PS01124"/>
    </source>
</evidence>
<dbReference type="Pfam" id="PF12833">
    <property type="entry name" value="HTH_18"/>
    <property type="match status" value="1"/>
</dbReference>
<dbReference type="AlphaFoldDB" id="A0A7X1B327"/>
<dbReference type="GO" id="GO:0003700">
    <property type="term" value="F:DNA-binding transcription factor activity"/>
    <property type="evidence" value="ECO:0007669"/>
    <property type="project" value="InterPro"/>
</dbReference>
<dbReference type="SUPFAM" id="SSF46689">
    <property type="entry name" value="Homeodomain-like"/>
    <property type="match status" value="2"/>
</dbReference>
<feature type="compositionally biased region" description="Polar residues" evidence="4">
    <location>
        <begin position="1"/>
        <end position="11"/>
    </location>
</feature>
<protein>
    <submittedName>
        <fullName evidence="6">Helix-turn-helix domain-containing protein</fullName>
    </submittedName>
</protein>
<organism evidence="6 7">
    <name type="scientific">Pelagicoccus albus</name>
    <dbReference type="NCBI Taxonomy" id="415222"/>
    <lineage>
        <taxon>Bacteria</taxon>
        <taxon>Pseudomonadati</taxon>
        <taxon>Verrucomicrobiota</taxon>
        <taxon>Opitutia</taxon>
        <taxon>Puniceicoccales</taxon>
        <taxon>Pelagicoccaceae</taxon>
        <taxon>Pelagicoccus</taxon>
    </lineage>
</organism>
<proteinExistence type="predicted"/>
<dbReference type="PANTHER" id="PTHR43280">
    <property type="entry name" value="ARAC-FAMILY TRANSCRIPTIONAL REGULATOR"/>
    <property type="match status" value="1"/>
</dbReference>
<comment type="caution">
    <text evidence="6">The sequence shown here is derived from an EMBL/GenBank/DDBJ whole genome shotgun (WGS) entry which is preliminary data.</text>
</comment>
<evidence type="ECO:0000256" key="3">
    <source>
        <dbReference type="ARBA" id="ARBA00023163"/>
    </source>
</evidence>
<evidence type="ECO:0000313" key="7">
    <source>
        <dbReference type="Proteomes" id="UP000526501"/>
    </source>
</evidence>
<gene>
    <name evidence="6" type="ORF">H5P27_00980</name>
</gene>
<reference evidence="6 7" key="1">
    <citation type="submission" date="2020-07" db="EMBL/GenBank/DDBJ databases">
        <authorList>
            <person name="Feng X."/>
        </authorList>
    </citation>
    <scope>NUCLEOTIDE SEQUENCE [LARGE SCALE GENOMIC DNA]</scope>
    <source>
        <strain evidence="6 7">JCM23202</strain>
    </source>
</reference>
<keyword evidence="1" id="KW-0805">Transcription regulation</keyword>
<evidence type="ECO:0000256" key="1">
    <source>
        <dbReference type="ARBA" id="ARBA00023015"/>
    </source>
</evidence>
<sequence>MPSNRASSQKTPIERATAEESKELTSRISSSRMFIKFQRSFSRASGLPLVIRPLSTFSMPTQGHAKENPFCSFVSTSRKGCLSCLMSHSDLEQTTLNRTKTHRCFAGLHDSMVPIRTGRKLIAHLQTGQVALESLGTSDFQLVSPVIDKLGLELPPKKLKSAYLTTRVLPKENYLGFLNLLELFADQLGSSANNLRIQKAEKTSNPAAARAVKHIKSNFELPISLSEIAEVAGTSVRHFSKVFKEETGLSFVEYLTRERVEKAKKQIRESSNRISDIAFESGFDSIAQFNRAFKKVAGESPSSYRLSANS</sequence>
<feature type="domain" description="HTH araC/xylS-type" evidence="5">
    <location>
        <begin position="209"/>
        <end position="307"/>
    </location>
</feature>
<accession>A0A7X1B327</accession>
<dbReference type="PRINTS" id="PR00032">
    <property type="entry name" value="HTHARAC"/>
</dbReference>
<dbReference type="EMBL" id="JACHVC010000001">
    <property type="protein sequence ID" value="MBC2604622.1"/>
    <property type="molecule type" value="Genomic_DNA"/>
</dbReference>
<dbReference type="Gene3D" id="1.10.10.60">
    <property type="entry name" value="Homeodomain-like"/>
    <property type="match status" value="2"/>
</dbReference>
<dbReference type="GO" id="GO:0043565">
    <property type="term" value="F:sequence-specific DNA binding"/>
    <property type="evidence" value="ECO:0007669"/>
    <property type="project" value="InterPro"/>
</dbReference>
<keyword evidence="7" id="KW-1185">Reference proteome</keyword>
<dbReference type="Proteomes" id="UP000526501">
    <property type="component" value="Unassembled WGS sequence"/>
</dbReference>
<dbReference type="Pfam" id="PF10114">
    <property type="entry name" value="PocR"/>
    <property type="match status" value="1"/>
</dbReference>
<dbReference type="InterPro" id="IPR018060">
    <property type="entry name" value="HTH_AraC"/>
</dbReference>
<feature type="region of interest" description="Disordered" evidence="4">
    <location>
        <begin position="1"/>
        <end position="22"/>
    </location>
</feature>
<feature type="compositionally biased region" description="Basic and acidic residues" evidence="4">
    <location>
        <begin position="12"/>
        <end position="22"/>
    </location>
</feature>